<dbReference type="Proteomes" id="UP000183561">
    <property type="component" value="Unassembled WGS sequence"/>
</dbReference>
<name>A0A1H4LR67_9NOCA</name>
<sequence length="41" mass="4301">MAPELHPASEHIALVKTRGKGRSAPGPPATQVVPSRKRKGS</sequence>
<proteinExistence type="predicted"/>
<evidence type="ECO:0000313" key="3">
    <source>
        <dbReference type="Proteomes" id="UP000183561"/>
    </source>
</evidence>
<evidence type="ECO:0000313" key="2">
    <source>
        <dbReference type="EMBL" id="SEB73094.1"/>
    </source>
</evidence>
<feature type="region of interest" description="Disordered" evidence="1">
    <location>
        <begin position="16"/>
        <end position="41"/>
    </location>
</feature>
<evidence type="ECO:0000256" key="1">
    <source>
        <dbReference type="SAM" id="MobiDB-lite"/>
    </source>
</evidence>
<organism evidence="2 3">
    <name type="scientific">Rhodococcus koreensis</name>
    <dbReference type="NCBI Taxonomy" id="99653"/>
    <lineage>
        <taxon>Bacteria</taxon>
        <taxon>Bacillati</taxon>
        <taxon>Actinomycetota</taxon>
        <taxon>Actinomycetes</taxon>
        <taxon>Mycobacteriales</taxon>
        <taxon>Nocardiaceae</taxon>
        <taxon>Rhodococcus</taxon>
    </lineage>
</organism>
<dbReference type="EMBL" id="FNSV01000005">
    <property type="protein sequence ID" value="SEB73094.1"/>
    <property type="molecule type" value="Genomic_DNA"/>
</dbReference>
<keyword evidence="3" id="KW-1185">Reference proteome</keyword>
<dbReference type="AlphaFoldDB" id="A0A1H4LR67"/>
<accession>A0A1H4LR67</accession>
<reference evidence="3" key="1">
    <citation type="submission" date="2016-10" db="EMBL/GenBank/DDBJ databases">
        <authorList>
            <person name="Varghese N."/>
            <person name="Submissions S."/>
        </authorList>
    </citation>
    <scope>NUCLEOTIDE SEQUENCE [LARGE SCALE GENOMIC DNA]</scope>
    <source>
        <strain evidence="3">DSM 44498</strain>
    </source>
</reference>
<gene>
    <name evidence="2" type="ORF">SAMN04490239_1422</name>
</gene>
<protein>
    <submittedName>
        <fullName evidence="2">Uncharacterized protein</fullName>
    </submittedName>
</protein>